<dbReference type="InterPro" id="IPR000897">
    <property type="entry name" value="SRP54_GTPase_dom"/>
</dbReference>
<organism evidence="4 5">
    <name type="scientific">Blastochloris viridis</name>
    <name type="common">Rhodopseudomonas viridis</name>
    <dbReference type="NCBI Taxonomy" id="1079"/>
    <lineage>
        <taxon>Bacteria</taxon>
        <taxon>Pseudomonadati</taxon>
        <taxon>Pseudomonadota</taxon>
        <taxon>Alphaproteobacteria</taxon>
        <taxon>Hyphomicrobiales</taxon>
        <taxon>Blastochloridaceae</taxon>
        <taxon>Blastochloris</taxon>
    </lineage>
</organism>
<dbReference type="Gene3D" id="1.20.120.1380">
    <property type="entry name" value="Flagellar FlhF biosynthesis protein, N domain"/>
    <property type="match status" value="1"/>
</dbReference>
<protein>
    <recommendedName>
        <fullName evidence="3">SRP54-type proteins GTP-binding domain-containing protein</fullName>
    </recommendedName>
</protein>
<dbReference type="GO" id="GO:0005525">
    <property type="term" value="F:GTP binding"/>
    <property type="evidence" value="ECO:0007669"/>
    <property type="project" value="UniProtKB-KW"/>
</dbReference>
<sequence>MRIKTLTAPKMADALTIIRQELGPEALILSTRKVTNAQGEQTLEITAAVNEPEPASQPVEPIPASILSARPHPTSATPHAGLDTILRHHGVNDALISKLTAALPGLQSAGFSATEALDMLLSKMVRFVPATEALTPGKAHIFLGPPGAGKTTLVAKLAVQMHQSGRKAGILSLDDQKLAGFEPLAITAETLDDEAYLLTGTSNLQAAAQGMGKRHVLLIDTPALNPYQPQAFTNLKNRLESLGLPVIAHLVIPADMNADDMGLLPVATHRFNLQSLIVTKLDCTTRYGALLNTAVAAGLPLGLAAHNGNIAAAPLNLTPQWLAQSLGTLPRQPWEFTS</sequence>
<dbReference type="Pfam" id="PF00448">
    <property type="entry name" value="SRP54"/>
    <property type="match status" value="1"/>
</dbReference>
<dbReference type="Gene3D" id="3.40.50.300">
    <property type="entry name" value="P-loop containing nucleotide triphosphate hydrolases"/>
    <property type="match status" value="1"/>
</dbReference>
<dbReference type="AlphaFoldDB" id="A0A6N4R4Y1"/>
<accession>A0A6N4R4Y1</accession>
<feature type="domain" description="SRP54-type proteins GTP-binding" evidence="3">
    <location>
        <begin position="137"/>
        <end position="327"/>
    </location>
</feature>
<name>A0A6N4R4Y1_BLAVI</name>
<dbReference type="GO" id="GO:0006614">
    <property type="term" value="P:SRP-dependent cotranslational protein targeting to membrane"/>
    <property type="evidence" value="ECO:0007669"/>
    <property type="project" value="InterPro"/>
</dbReference>
<dbReference type="Proteomes" id="UP000320948">
    <property type="component" value="Unassembled WGS sequence"/>
</dbReference>
<dbReference type="InterPro" id="IPR027417">
    <property type="entry name" value="P-loop_NTPase"/>
</dbReference>
<keyword evidence="2" id="KW-0342">GTP-binding</keyword>
<comment type="caution">
    <text evidence="4">The sequence shown here is derived from an EMBL/GenBank/DDBJ whole genome shotgun (WGS) entry which is preliminary data.</text>
</comment>
<proteinExistence type="predicted"/>
<dbReference type="SUPFAM" id="SSF52540">
    <property type="entry name" value="P-loop containing nucleoside triphosphate hydrolases"/>
    <property type="match status" value="1"/>
</dbReference>
<gene>
    <name evidence="4" type="ORF">DI628_07340</name>
</gene>
<reference evidence="4 5" key="1">
    <citation type="journal article" date="2017" name="Nat. Commun.">
        <title>In situ click chemistry generation of cyclooxygenase-2 inhibitors.</title>
        <authorList>
            <person name="Bhardwaj A."/>
            <person name="Kaur J."/>
            <person name="Wuest M."/>
            <person name="Wuest F."/>
        </authorList>
    </citation>
    <scope>NUCLEOTIDE SEQUENCE [LARGE SCALE GENOMIC DNA]</scope>
    <source>
        <strain evidence="4">S2_018_000_R2_106</strain>
    </source>
</reference>
<evidence type="ECO:0000256" key="1">
    <source>
        <dbReference type="ARBA" id="ARBA00022741"/>
    </source>
</evidence>
<dbReference type="SMART" id="SM00962">
    <property type="entry name" value="SRP54"/>
    <property type="match status" value="1"/>
</dbReference>
<evidence type="ECO:0000313" key="4">
    <source>
        <dbReference type="EMBL" id="TKW60703.1"/>
    </source>
</evidence>
<evidence type="ECO:0000313" key="5">
    <source>
        <dbReference type="Proteomes" id="UP000320948"/>
    </source>
</evidence>
<evidence type="ECO:0000259" key="3">
    <source>
        <dbReference type="SMART" id="SM00962"/>
    </source>
</evidence>
<keyword evidence="1" id="KW-0547">Nucleotide-binding</keyword>
<evidence type="ECO:0000256" key="2">
    <source>
        <dbReference type="ARBA" id="ARBA00023134"/>
    </source>
</evidence>
<dbReference type="EMBL" id="VAFM01000002">
    <property type="protein sequence ID" value="TKW60703.1"/>
    <property type="molecule type" value="Genomic_DNA"/>
</dbReference>